<dbReference type="OrthoDB" id="95103at2759"/>
<keyword evidence="3 5" id="KW-0964">Secreted</keyword>
<dbReference type="EMBL" id="ANJA01000276">
    <property type="protein sequence ID" value="ETO84579.1"/>
    <property type="molecule type" value="Genomic_DNA"/>
</dbReference>
<dbReference type="Proteomes" id="UP000028582">
    <property type="component" value="Unassembled WGS sequence"/>
</dbReference>
<feature type="region of interest" description="Disordered" evidence="6">
    <location>
        <begin position="32"/>
        <end position="77"/>
    </location>
</feature>
<gene>
    <name evidence="7" type="ORF">F444_01524</name>
</gene>
<evidence type="ECO:0000256" key="3">
    <source>
        <dbReference type="ARBA" id="ARBA00022525"/>
    </source>
</evidence>
<comment type="domain">
    <text evidence="5">The RxLR-dEER motif acts to carry the protein into the host cell cytoplasm through binding to cell surface phosphatidylinositol-3-phosphate.</text>
</comment>
<accession>A0A081B0B8</accession>
<evidence type="ECO:0000256" key="4">
    <source>
        <dbReference type="ARBA" id="ARBA00022729"/>
    </source>
</evidence>
<feature type="signal peptide" evidence="5">
    <location>
        <begin position="1"/>
        <end position="20"/>
    </location>
</feature>
<comment type="subcellular location">
    <subcellularLocation>
        <location evidence="1 5">Secreted</location>
    </subcellularLocation>
</comment>
<reference evidence="7 8" key="1">
    <citation type="submission" date="2013-11" db="EMBL/GenBank/DDBJ databases">
        <title>The Genome Sequence of Phytophthora parasitica P1976.</title>
        <authorList>
            <consortium name="The Broad Institute Genomics Platform"/>
            <person name="Russ C."/>
            <person name="Tyler B."/>
            <person name="Panabieres F."/>
            <person name="Shan W."/>
            <person name="Tripathy S."/>
            <person name="Grunwald N."/>
            <person name="Machado M."/>
            <person name="Johnson C.S."/>
            <person name="Walker B."/>
            <person name="Young S."/>
            <person name="Zeng Q."/>
            <person name="Gargeya S."/>
            <person name="Fitzgerald M."/>
            <person name="Haas B."/>
            <person name="Abouelleil A."/>
            <person name="Allen A.W."/>
            <person name="Alvarado L."/>
            <person name="Arachchi H.M."/>
            <person name="Berlin A.M."/>
            <person name="Chapman S.B."/>
            <person name="Gainer-Dewar J."/>
            <person name="Goldberg J."/>
            <person name="Griggs A."/>
            <person name="Gujja S."/>
            <person name="Hansen M."/>
            <person name="Howarth C."/>
            <person name="Imamovic A."/>
            <person name="Ireland A."/>
            <person name="Larimer J."/>
            <person name="McCowan C."/>
            <person name="Murphy C."/>
            <person name="Pearson M."/>
            <person name="Poon T.W."/>
            <person name="Priest M."/>
            <person name="Roberts A."/>
            <person name="Saif S."/>
            <person name="Shea T."/>
            <person name="Sisk P."/>
            <person name="Sykes S."/>
            <person name="Wortman J."/>
            <person name="Nusbaum C."/>
            <person name="Birren B."/>
        </authorList>
    </citation>
    <scope>NUCLEOTIDE SEQUENCE [LARGE SCALE GENOMIC DNA]</scope>
    <source>
        <strain evidence="7 8">P1976</strain>
    </source>
</reference>
<evidence type="ECO:0000313" key="8">
    <source>
        <dbReference type="Proteomes" id="UP000028582"/>
    </source>
</evidence>
<organism evidence="7 8">
    <name type="scientific">Phytophthora nicotianae P1976</name>
    <dbReference type="NCBI Taxonomy" id="1317066"/>
    <lineage>
        <taxon>Eukaryota</taxon>
        <taxon>Sar</taxon>
        <taxon>Stramenopiles</taxon>
        <taxon>Oomycota</taxon>
        <taxon>Peronosporomycetes</taxon>
        <taxon>Peronosporales</taxon>
        <taxon>Peronosporaceae</taxon>
        <taxon>Phytophthora</taxon>
    </lineage>
</organism>
<dbReference type="Pfam" id="PF16810">
    <property type="entry name" value="RXLR"/>
    <property type="match status" value="1"/>
</dbReference>
<evidence type="ECO:0000313" key="7">
    <source>
        <dbReference type="EMBL" id="ETO84579.1"/>
    </source>
</evidence>
<protein>
    <recommendedName>
        <fullName evidence="5">RxLR effector protein</fullName>
    </recommendedName>
</protein>
<keyword evidence="4 5" id="KW-0732">Signal</keyword>
<comment type="similarity">
    <text evidence="2 5">Belongs to the RxLR effector family.</text>
</comment>
<evidence type="ECO:0000256" key="5">
    <source>
        <dbReference type="RuleBase" id="RU367124"/>
    </source>
</evidence>
<proteinExistence type="inferred from homology"/>
<feature type="non-terminal residue" evidence="7">
    <location>
        <position position="1"/>
    </location>
</feature>
<feature type="chain" id="PRO_5001754652" description="RxLR effector protein" evidence="5">
    <location>
        <begin position="21"/>
        <end position="200"/>
    </location>
</feature>
<sequence length="200" mass="22652">MRLAQTFVVISTAFLASSKALSTATKLSQISTEPWVDGPNQRFVRTHPTPDEDDDDPEETHLTAVQDNSDSEEGGLKSKDWEELAKYAKNLGLDVERAERSATYLHTMQDAYTKYQAQLNKLIQKRRSKGPSMISYERRGITGCLCGSTKSSLKQAPCRMYKLRERSRFVFTTENTVEFLNTTNLKGKKYIRPVDIFGAI</sequence>
<evidence type="ECO:0000256" key="1">
    <source>
        <dbReference type="ARBA" id="ARBA00004613"/>
    </source>
</evidence>
<comment type="caution">
    <text evidence="7">The sequence shown here is derived from an EMBL/GenBank/DDBJ whole genome shotgun (WGS) entry which is preliminary data.</text>
</comment>
<dbReference type="AlphaFoldDB" id="A0A081B0B8"/>
<evidence type="ECO:0000256" key="6">
    <source>
        <dbReference type="SAM" id="MobiDB-lite"/>
    </source>
</evidence>
<dbReference type="InterPro" id="IPR031825">
    <property type="entry name" value="RXLR"/>
</dbReference>
<comment type="function">
    <text evidence="5">Effector that suppresses plant defense responses during pathogen infection.</text>
</comment>
<evidence type="ECO:0000256" key="2">
    <source>
        <dbReference type="ARBA" id="ARBA00010400"/>
    </source>
</evidence>
<name>A0A081B0B8_PHYNI</name>